<dbReference type="FunFam" id="3.40.50.300:FF:000398">
    <property type="entry name" value="Type IV pilus assembly ATPase PilB"/>
    <property type="match status" value="1"/>
</dbReference>
<dbReference type="GO" id="GO:0005524">
    <property type="term" value="F:ATP binding"/>
    <property type="evidence" value="ECO:0007669"/>
    <property type="project" value="UniProtKB-KW"/>
</dbReference>
<dbReference type="GO" id="GO:0016887">
    <property type="term" value="F:ATP hydrolysis activity"/>
    <property type="evidence" value="ECO:0007669"/>
    <property type="project" value="TreeGrafter"/>
</dbReference>
<comment type="caution">
    <text evidence="5">The sequence shown here is derived from an EMBL/GenBank/DDBJ whole genome shotgun (WGS) entry which is preliminary data.</text>
</comment>
<dbReference type="EMBL" id="MFQB01000001">
    <property type="protein sequence ID" value="OGH68936.1"/>
    <property type="molecule type" value="Genomic_DNA"/>
</dbReference>
<keyword evidence="2" id="KW-0547">Nucleotide-binding</keyword>
<evidence type="ECO:0000259" key="4">
    <source>
        <dbReference type="PROSITE" id="PS00662"/>
    </source>
</evidence>
<feature type="domain" description="Bacterial type II secretion system protein E" evidence="4">
    <location>
        <begin position="256"/>
        <end position="270"/>
    </location>
</feature>
<dbReference type="Gene3D" id="3.40.50.300">
    <property type="entry name" value="P-loop containing nucleotide triphosphate hydrolases"/>
    <property type="match status" value="1"/>
</dbReference>
<accession>A0A1F6MBC4</accession>
<sequence>MASKTSPTKQTAPCVEGQDGVCRPRVVKARSDMTTADASTLKVRFTNILSGGKRVAPEIIDAIFEDALNHRASDIHFEPQEKEVMVRFRVDGVLQQVGVIPKENYENILNRLKVLAHLPTDEHFSAQDGSIRYKKEELSIDLRLSIVPVLDGEKVALRLLHGYIGDLSLDQLGFSQNDQKILTAASKKPFGMILVTGPTGSGKTTTLYALLNILNEPGINITSIEDPVEYKIAGANQIQVNLQTNLTFAKGLRSIVRQDPDIVLVGEIRDRETAEIAVNAALTGHLLLSTFHANDAATSIPRLLDMGVEPFLLTSTLEIIVAQRLVRRLCEKCGQPQTFTKAQMREKYPLAASYIKENSLKATVAKGCSACSGTGYQGRVGIFEFLPITRELQDLILKNPSTKQLWELARKQGAHSLFEDGMDKVAKGVTTIDEVLRVAAPPYLEQ</sequence>
<evidence type="ECO:0000256" key="2">
    <source>
        <dbReference type="ARBA" id="ARBA00022741"/>
    </source>
</evidence>
<dbReference type="Gene3D" id="3.30.450.90">
    <property type="match status" value="1"/>
</dbReference>
<reference evidence="5 6" key="1">
    <citation type="journal article" date="2016" name="Nat. Commun.">
        <title>Thousands of microbial genomes shed light on interconnected biogeochemical processes in an aquifer system.</title>
        <authorList>
            <person name="Anantharaman K."/>
            <person name="Brown C.T."/>
            <person name="Hug L.A."/>
            <person name="Sharon I."/>
            <person name="Castelle C.J."/>
            <person name="Probst A.J."/>
            <person name="Thomas B.C."/>
            <person name="Singh A."/>
            <person name="Wilkins M.J."/>
            <person name="Karaoz U."/>
            <person name="Brodie E.L."/>
            <person name="Williams K.H."/>
            <person name="Hubbard S.S."/>
            <person name="Banfield J.F."/>
        </authorList>
    </citation>
    <scope>NUCLEOTIDE SEQUENCE [LARGE SCALE GENOMIC DNA]</scope>
</reference>
<gene>
    <name evidence="5" type="ORF">A3J66_00450</name>
</gene>
<dbReference type="AlphaFoldDB" id="A0A1F6MBC4"/>
<proteinExistence type="inferred from homology"/>
<dbReference type="InterPro" id="IPR001482">
    <property type="entry name" value="T2SS/T4SS_dom"/>
</dbReference>
<dbReference type="PROSITE" id="PS00662">
    <property type="entry name" value="T2SP_E"/>
    <property type="match status" value="1"/>
</dbReference>
<dbReference type="InterPro" id="IPR027417">
    <property type="entry name" value="P-loop_NTPase"/>
</dbReference>
<dbReference type="CDD" id="cd01129">
    <property type="entry name" value="PulE-GspE-like"/>
    <property type="match status" value="1"/>
</dbReference>
<dbReference type="SMART" id="SM00382">
    <property type="entry name" value="AAA"/>
    <property type="match status" value="1"/>
</dbReference>
<evidence type="ECO:0000256" key="1">
    <source>
        <dbReference type="ARBA" id="ARBA00006611"/>
    </source>
</evidence>
<dbReference type="GO" id="GO:0005886">
    <property type="term" value="C:plasma membrane"/>
    <property type="evidence" value="ECO:0007669"/>
    <property type="project" value="TreeGrafter"/>
</dbReference>
<comment type="similarity">
    <text evidence="1">Belongs to the GSP E family.</text>
</comment>
<dbReference type="InterPro" id="IPR003593">
    <property type="entry name" value="AAA+_ATPase"/>
</dbReference>
<dbReference type="PANTHER" id="PTHR30258">
    <property type="entry name" value="TYPE II SECRETION SYSTEM PROTEIN GSPE-RELATED"/>
    <property type="match status" value="1"/>
</dbReference>
<keyword evidence="3" id="KW-0067">ATP-binding</keyword>
<protein>
    <recommendedName>
        <fullName evidence="4">Bacterial type II secretion system protein E domain-containing protein</fullName>
    </recommendedName>
</protein>
<evidence type="ECO:0000256" key="3">
    <source>
        <dbReference type="ARBA" id="ARBA00022840"/>
    </source>
</evidence>
<evidence type="ECO:0000313" key="5">
    <source>
        <dbReference type="EMBL" id="OGH68936.1"/>
    </source>
</evidence>
<evidence type="ECO:0000313" key="6">
    <source>
        <dbReference type="Proteomes" id="UP000176282"/>
    </source>
</evidence>
<dbReference type="SUPFAM" id="SSF52540">
    <property type="entry name" value="P-loop containing nucleoside triphosphate hydrolases"/>
    <property type="match status" value="1"/>
</dbReference>
<dbReference type="Pfam" id="PF00437">
    <property type="entry name" value="T2SSE"/>
    <property type="match status" value="1"/>
</dbReference>
<organism evidence="5 6">
    <name type="scientific">Candidatus Magasanikbacteria bacterium RIFCSPHIGHO2_02_FULL_47_14</name>
    <dbReference type="NCBI Taxonomy" id="1798680"/>
    <lineage>
        <taxon>Bacteria</taxon>
        <taxon>Candidatus Magasanikiibacteriota</taxon>
    </lineage>
</organism>
<dbReference type="Proteomes" id="UP000176282">
    <property type="component" value="Unassembled WGS sequence"/>
</dbReference>
<dbReference type="STRING" id="1798680.A3J66_00450"/>
<name>A0A1F6MBC4_9BACT</name>
<dbReference type="PANTHER" id="PTHR30258:SF1">
    <property type="entry name" value="PROTEIN TRANSPORT PROTEIN HOFB HOMOLOG"/>
    <property type="match status" value="1"/>
</dbReference>